<dbReference type="EMBL" id="UYSL01012966">
    <property type="protein sequence ID" value="VDL69000.1"/>
    <property type="molecule type" value="Genomic_DNA"/>
</dbReference>
<name>A0A0N4XSA8_NIPBR</name>
<dbReference type="STRING" id="27835.A0A0N4XSA8"/>
<evidence type="ECO:0000313" key="4">
    <source>
        <dbReference type="WBParaSite" id="NBR_0000541001-mRNA-1"/>
    </source>
</evidence>
<organism evidence="4">
    <name type="scientific">Nippostrongylus brasiliensis</name>
    <name type="common">Rat hookworm</name>
    <dbReference type="NCBI Taxonomy" id="27835"/>
    <lineage>
        <taxon>Eukaryota</taxon>
        <taxon>Metazoa</taxon>
        <taxon>Ecdysozoa</taxon>
        <taxon>Nematoda</taxon>
        <taxon>Chromadorea</taxon>
        <taxon>Rhabditida</taxon>
        <taxon>Rhabditina</taxon>
        <taxon>Rhabditomorpha</taxon>
        <taxon>Strongyloidea</taxon>
        <taxon>Heligmosomidae</taxon>
        <taxon>Nippostrongylus</taxon>
    </lineage>
</organism>
<evidence type="ECO:0000256" key="1">
    <source>
        <dbReference type="SAM" id="MobiDB-lite"/>
    </source>
</evidence>
<reference evidence="4" key="1">
    <citation type="submission" date="2017-02" db="UniProtKB">
        <authorList>
            <consortium name="WormBaseParasite"/>
        </authorList>
    </citation>
    <scope>IDENTIFICATION</scope>
</reference>
<dbReference type="AlphaFoldDB" id="A0A0N4XSA8"/>
<sequence>MVRSESADEEMAVSDKYDVVVAGNDDDDDDFSPQPIWHNGNGGTPSEAGKGNTMPPARCVLNVSFFTAVSIYYDSFLTSLLSCRQKLGSALVEEFHVGLVKP</sequence>
<accession>A0A0N4XSA8</accession>
<dbReference type="WBParaSite" id="NBR_0000541001-mRNA-1">
    <property type="protein sequence ID" value="NBR_0000541001-mRNA-1"/>
    <property type="gene ID" value="NBR_0000541001"/>
</dbReference>
<evidence type="ECO:0000313" key="2">
    <source>
        <dbReference type="EMBL" id="VDL69000.1"/>
    </source>
</evidence>
<feature type="region of interest" description="Disordered" evidence="1">
    <location>
        <begin position="22"/>
        <end position="53"/>
    </location>
</feature>
<dbReference type="Proteomes" id="UP000271162">
    <property type="component" value="Unassembled WGS sequence"/>
</dbReference>
<gene>
    <name evidence="2" type="ORF">NBR_LOCUS5411</name>
</gene>
<keyword evidence="3" id="KW-1185">Reference proteome</keyword>
<evidence type="ECO:0000313" key="3">
    <source>
        <dbReference type="Proteomes" id="UP000271162"/>
    </source>
</evidence>
<protein>
    <submittedName>
        <fullName evidence="4">Rad21_Rec8 domain-containing protein</fullName>
    </submittedName>
</protein>
<reference evidence="2 3" key="2">
    <citation type="submission" date="2018-11" db="EMBL/GenBank/DDBJ databases">
        <authorList>
            <consortium name="Pathogen Informatics"/>
        </authorList>
    </citation>
    <scope>NUCLEOTIDE SEQUENCE [LARGE SCALE GENOMIC DNA]</scope>
</reference>
<proteinExistence type="predicted"/>